<accession>A0A843UGK5</accession>
<protein>
    <submittedName>
        <fullName evidence="2">Uncharacterized protein</fullName>
    </submittedName>
</protein>
<name>A0A843UGK5_COLES</name>
<comment type="caution">
    <text evidence="2">The sequence shown here is derived from an EMBL/GenBank/DDBJ whole genome shotgun (WGS) entry which is preliminary data.</text>
</comment>
<gene>
    <name evidence="2" type="ORF">Taro_012731</name>
</gene>
<feature type="region of interest" description="Disordered" evidence="1">
    <location>
        <begin position="1"/>
        <end position="36"/>
    </location>
</feature>
<evidence type="ECO:0000313" key="2">
    <source>
        <dbReference type="EMBL" id="MQL80283.1"/>
    </source>
</evidence>
<evidence type="ECO:0000313" key="3">
    <source>
        <dbReference type="Proteomes" id="UP000652761"/>
    </source>
</evidence>
<keyword evidence="3" id="KW-1185">Reference proteome</keyword>
<proteinExistence type="predicted"/>
<dbReference type="Proteomes" id="UP000652761">
    <property type="component" value="Unassembled WGS sequence"/>
</dbReference>
<dbReference type="AlphaFoldDB" id="A0A843UGK5"/>
<evidence type="ECO:0000256" key="1">
    <source>
        <dbReference type="SAM" id="MobiDB-lite"/>
    </source>
</evidence>
<dbReference type="EMBL" id="NMUH01000499">
    <property type="protein sequence ID" value="MQL80283.1"/>
    <property type="molecule type" value="Genomic_DNA"/>
</dbReference>
<reference evidence="2" key="1">
    <citation type="submission" date="2017-07" db="EMBL/GenBank/DDBJ databases">
        <title>Taro Niue Genome Assembly and Annotation.</title>
        <authorList>
            <person name="Atibalentja N."/>
            <person name="Keating K."/>
            <person name="Fields C.J."/>
        </authorList>
    </citation>
    <scope>NUCLEOTIDE SEQUENCE</scope>
    <source>
        <strain evidence="2">Niue_2</strain>
        <tissue evidence="2">Leaf</tissue>
    </source>
</reference>
<organism evidence="2 3">
    <name type="scientific">Colocasia esculenta</name>
    <name type="common">Wild taro</name>
    <name type="synonym">Arum esculentum</name>
    <dbReference type="NCBI Taxonomy" id="4460"/>
    <lineage>
        <taxon>Eukaryota</taxon>
        <taxon>Viridiplantae</taxon>
        <taxon>Streptophyta</taxon>
        <taxon>Embryophyta</taxon>
        <taxon>Tracheophyta</taxon>
        <taxon>Spermatophyta</taxon>
        <taxon>Magnoliopsida</taxon>
        <taxon>Liliopsida</taxon>
        <taxon>Araceae</taxon>
        <taxon>Aroideae</taxon>
        <taxon>Colocasieae</taxon>
        <taxon>Colocasia</taxon>
    </lineage>
</organism>
<sequence length="57" mass="5975">MVRGQCATSSGGRGEGSGRRSTPNFAPPPPTSGLTLPQPSVAGMYTLICMHYGIYFI</sequence>